<feature type="region of interest" description="Disordered" evidence="1">
    <location>
        <begin position="17"/>
        <end position="52"/>
    </location>
</feature>
<proteinExistence type="predicted"/>
<accession>A0A6C0CEC9</accession>
<sequence length="204" mass="22761">MVTINTHFYNQGRARGSLKKKINKTKKRRRLGKTKKLKNKKRKGRSMKTKKLKISHRKRNMLGGDLIQIPAPRLPAKLLEISGKPANITEGLEDANSPFDFYLVCAYECIGNTRVPTIKFCVVKEMVVKNGTLESIKGTSAAMVPGAVRSSTTSIITYLYDQMQKGKEKEQIQDIKDINGVMLRYFIDPPPYGSGGGGTIINIS</sequence>
<dbReference type="AlphaFoldDB" id="A0A6C0CEC9"/>
<dbReference type="EMBL" id="MN739399">
    <property type="protein sequence ID" value="QHT02781.1"/>
    <property type="molecule type" value="Genomic_DNA"/>
</dbReference>
<name>A0A6C0CEC9_9ZZZZ</name>
<protein>
    <submittedName>
        <fullName evidence="2">Uncharacterized protein</fullName>
    </submittedName>
</protein>
<organism evidence="2">
    <name type="scientific">viral metagenome</name>
    <dbReference type="NCBI Taxonomy" id="1070528"/>
    <lineage>
        <taxon>unclassified sequences</taxon>
        <taxon>metagenomes</taxon>
        <taxon>organismal metagenomes</taxon>
    </lineage>
</organism>
<reference evidence="2" key="1">
    <citation type="journal article" date="2020" name="Nature">
        <title>Giant virus diversity and host interactions through global metagenomics.</title>
        <authorList>
            <person name="Schulz F."/>
            <person name="Roux S."/>
            <person name="Paez-Espino D."/>
            <person name="Jungbluth S."/>
            <person name="Walsh D.A."/>
            <person name="Denef V.J."/>
            <person name="McMahon K.D."/>
            <person name="Konstantinidis K.T."/>
            <person name="Eloe-Fadrosh E.A."/>
            <person name="Kyrpides N.C."/>
            <person name="Woyke T."/>
        </authorList>
    </citation>
    <scope>NUCLEOTIDE SEQUENCE</scope>
    <source>
        <strain evidence="2">GVMAG-M-3300020595-32</strain>
    </source>
</reference>
<evidence type="ECO:0000313" key="2">
    <source>
        <dbReference type="EMBL" id="QHT02781.1"/>
    </source>
</evidence>
<evidence type="ECO:0000256" key="1">
    <source>
        <dbReference type="SAM" id="MobiDB-lite"/>
    </source>
</evidence>